<proteinExistence type="predicted"/>
<dbReference type="AlphaFoldDB" id="Q7RPC3"/>
<feature type="non-terminal residue" evidence="1">
    <location>
        <position position="1"/>
    </location>
</feature>
<name>Q7RPC3_PLAYO</name>
<evidence type="ECO:0000313" key="1">
    <source>
        <dbReference type="EMBL" id="EAA20877.1"/>
    </source>
</evidence>
<organism evidence="1 2">
    <name type="scientific">Plasmodium yoelii yoelii</name>
    <dbReference type="NCBI Taxonomy" id="73239"/>
    <lineage>
        <taxon>Eukaryota</taxon>
        <taxon>Sar</taxon>
        <taxon>Alveolata</taxon>
        <taxon>Apicomplexa</taxon>
        <taxon>Aconoidasida</taxon>
        <taxon>Haemosporida</taxon>
        <taxon>Plasmodiidae</taxon>
        <taxon>Plasmodium</taxon>
        <taxon>Plasmodium (Vinckeia)</taxon>
    </lineage>
</organism>
<keyword evidence="2" id="KW-1185">Reference proteome</keyword>
<dbReference type="PaxDb" id="73239-Q7RPC3"/>
<dbReference type="InParanoid" id="Q7RPC3"/>
<reference evidence="1 2" key="1">
    <citation type="journal article" date="2002" name="Nature">
        <title>Genome sequence and comparative analysis of the model rodent malaria parasite Plasmodium yoelii yoelii.</title>
        <authorList>
            <person name="Carlton J.M."/>
            <person name="Angiuoli S.V."/>
            <person name="Suh B.B."/>
            <person name="Kooij T.W."/>
            <person name="Pertea M."/>
            <person name="Silva J.C."/>
            <person name="Ermolaeva M.D."/>
            <person name="Allen J.E."/>
            <person name="Selengut J.D."/>
            <person name="Koo H.L."/>
            <person name="Peterson J.D."/>
            <person name="Pop M."/>
            <person name="Kosack D.S."/>
            <person name="Shumway M.F."/>
            <person name="Bidwell S.L."/>
            <person name="Shallom S.J."/>
            <person name="van Aken S.E."/>
            <person name="Riedmuller S.B."/>
            <person name="Feldblyum T.V."/>
            <person name="Cho J.K."/>
            <person name="Quackenbush J."/>
            <person name="Sedegah M."/>
            <person name="Shoaibi A."/>
            <person name="Cummings L.M."/>
            <person name="Florens L."/>
            <person name="Yates J.R."/>
            <person name="Raine J.D."/>
            <person name="Sinden R.E."/>
            <person name="Harris M.A."/>
            <person name="Cunningham D.A."/>
            <person name="Preiser P.R."/>
            <person name="Bergman L.W."/>
            <person name="Vaidya A.B."/>
            <person name="van Lin L.H."/>
            <person name="Janse C.J."/>
            <person name="Waters A.P."/>
            <person name="Smith H.O."/>
            <person name="White O.R."/>
            <person name="Salzberg S.L."/>
            <person name="Venter J.C."/>
            <person name="Fraser C.M."/>
            <person name="Hoffman S.L."/>
            <person name="Gardner M.J."/>
            <person name="Carucci D.J."/>
        </authorList>
    </citation>
    <scope>NUCLEOTIDE SEQUENCE [LARGE SCALE GENOMIC DNA]</scope>
    <source>
        <strain evidence="1 2">17XNL</strain>
    </source>
</reference>
<comment type="caution">
    <text evidence="1">The sequence shown here is derived from an EMBL/GenBank/DDBJ whole genome shotgun (WGS) entry which is preliminary data.</text>
</comment>
<accession>Q7RPC3</accession>
<evidence type="ECO:0000313" key="2">
    <source>
        <dbReference type="Proteomes" id="UP000008553"/>
    </source>
</evidence>
<gene>
    <name evidence="1" type="ORF">PY01536</name>
</gene>
<protein>
    <submittedName>
        <fullName evidence="1">Uncharacterized protein</fullName>
    </submittedName>
</protein>
<dbReference type="Proteomes" id="UP000008553">
    <property type="component" value="Unassembled WGS sequence"/>
</dbReference>
<sequence>LFLFNNYIILFYKCRQCYIKY</sequence>
<dbReference type="EMBL" id="AABL01000407">
    <property type="protein sequence ID" value="EAA20877.1"/>
    <property type="molecule type" value="Genomic_DNA"/>
</dbReference>